<gene>
    <name evidence="3" type="ORF">G3T37_00400</name>
</gene>
<evidence type="ECO:0000256" key="1">
    <source>
        <dbReference type="SAM" id="MobiDB-lite"/>
    </source>
</evidence>
<reference evidence="3 4" key="1">
    <citation type="journal article" date="2014" name="Int. J. Syst. Evol. Microbiol.">
        <title>Description of Galbitalea soli gen. nov., sp. nov., and Frondihabitans sucicola sp. nov.</title>
        <authorList>
            <person name="Kim S.J."/>
            <person name="Lim J.M."/>
            <person name="Ahn J.H."/>
            <person name="Weon H.Y."/>
            <person name="Hamada M."/>
            <person name="Suzuki K."/>
            <person name="Ahn T.Y."/>
            <person name="Kwon S.W."/>
        </authorList>
    </citation>
    <scope>NUCLEOTIDE SEQUENCE [LARGE SCALE GENOMIC DNA]</scope>
    <source>
        <strain evidence="3 4">NBRC 108727</strain>
    </source>
</reference>
<dbReference type="Proteomes" id="UP000479756">
    <property type="component" value="Unassembled WGS sequence"/>
</dbReference>
<keyword evidence="2" id="KW-0812">Transmembrane</keyword>
<protein>
    <submittedName>
        <fullName evidence="3">Uncharacterized protein</fullName>
    </submittedName>
</protein>
<organism evidence="3 4">
    <name type="scientific">Galbitalea soli</name>
    <dbReference type="NCBI Taxonomy" id="1268042"/>
    <lineage>
        <taxon>Bacteria</taxon>
        <taxon>Bacillati</taxon>
        <taxon>Actinomycetota</taxon>
        <taxon>Actinomycetes</taxon>
        <taxon>Micrococcales</taxon>
        <taxon>Microbacteriaceae</taxon>
        <taxon>Galbitalea</taxon>
    </lineage>
</organism>
<evidence type="ECO:0000256" key="2">
    <source>
        <dbReference type="SAM" id="Phobius"/>
    </source>
</evidence>
<keyword evidence="4" id="KW-1185">Reference proteome</keyword>
<evidence type="ECO:0000313" key="4">
    <source>
        <dbReference type="Proteomes" id="UP000479756"/>
    </source>
</evidence>
<name>A0A7C9PKF1_9MICO</name>
<feature type="compositionally biased region" description="Polar residues" evidence="1">
    <location>
        <begin position="95"/>
        <end position="106"/>
    </location>
</feature>
<sequence length="117" mass="11529">MNTAARLLTPVTPALGTLPLALLLAASIIALMIAGVYLVILRRTSRLNALAGWLSGAGAVAILASALLVGGALTQSPTAVADPAPATPRGASGPYSASQLDGTQLPTLAYDAPGSTP</sequence>
<keyword evidence="2" id="KW-0472">Membrane</keyword>
<feature type="transmembrane region" description="Helical" evidence="2">
    <location>
        <begin position="53"/>
        <end position="73"/>
    </location>
</feature>
<keyword evidence="2" id="KW-1133">Transmembrane helix</keyword>
<proteinExistence type="predicted"/>
<dbReference type="EMBL" id="JAAGWZ010000001">
    <property type="protein sequence ID" value="NEM89813.1"/>
    <property type="molecule type" value="Genomic_DNA"/>
</dbReference>
<feature type="region of interest" description="Disordered" evidence="1">
    <location>
        <begin position="79"/>
        <end position="117"/>
    </location>
</feature>
<feature type="compositionally biased region" description="Low complexity" evidence="1">
    <location>
        <begin position="79"/>
        <end position="88"/>
    </location>
</feature>
<feature type="transmembrane region" description="Helical" evidence="2">
    <location>
        <begin position="20"/>
        <end position="41"/>
    </location>
</feature>
<comment type="caution">
    <text evidence="3">The sequence shown here is derived from an EMBL/GenBank/DDBJ whole genome shotgun (WGS) entry which is preliminary data.</text>
</comment>
<dbReference type="AlphaFoldDB" id="A0A7C9PKF1"/>
<accession>A0A7C9PKF1</accession>
<evidence type="ECO:0000313" key="3">
    <source>
        <dbReference type="EMBL" id="NEM89813.1"/>
    </source>
</evidence>
<dbReference type="RefSeq" id="WP_163471429.1">
    <property type="nucleotide sequence ID" value="NZ_JAAGWZ010000001.1"/>
</dbReference>